<proteinExistence type="inferred from homology"/>
<sequence length="207" mass="22413">MIAIVDYGVGNLFSLKSSLSMIGAESVVTRSADDLRAAGKIILPGVGAFEDAAKKLSATGLDAVVTEQARAGKPLLGICLGMQMLFERSFEYGEHKGLGLIPGAVVDMRPKIPPERKVPHIGWNALILKQPAHPLFRYIKEGDCVYFVHRFYGVACEQDTLATAEYGVELTAAVGRKNVLGCQFHPEKSGRVGLNILHAFCEQEINT</sequence>
<comment type="caution">
    <text evidence="11">The sequence shown here is derived from an EMBL/GenBank/DDBJ whole genome shotgun (WGS) entry which is preliminary data.</text>
</comment>
<evidence type="ECO:0000256" key="6">
    <source>
        <dbReference type="ARBA" id="ARBA00023102"/>
    </source>
</evidence>
<reference evidence="11" key="1">
    <citation type="submission" date="2019-08" db="EMBL/GenBank/DDBJ databases">
        <authorList>
            <person name="Kucharzyk K."/>
            <person name="Murdoch R.W."/>
            <person name="Higgins S."/>
            <person name="Loffler F."/>
        </authorList>
    </citation>
    <scope>NUCLEOTIDE SEQUENCE</scope>
</reference>
<dbReference type="HAMAP" id="MF_00278">
    <property type="entry name" value="HisH"/>
    <property type="match status" value="1"/>
</dbReference>
<name>A0A645ARX2_9ZZZZ</name>
<dbReference type="PROSITE" id="PS51273">
    <property type="entry name" value="GATASE_TYPE_1"/>
    <property type="match status" value="1"/>
</dbReference>
<dbReference type="PIRSF" id="PIRSF000495">
    <property type="entry name" value="Amidotransf_hisH"/>
    <property type="match status" value="1"/>
</dbReference>
<dbReference type="PANTHER" id="PTHR42701">
    <property type="entry name" value="IMIDAZOLE GLYCEROL PHOSPHATE SYNTHASE SUBUNIT HISH"/>
    <property type="match status" value="1"/>
</dbReference>
<protein>
    <submittedName>
        <fullName evidence="11">Imidazole glycerol phosphate synthase subunit HisH</fullName>
        <ecNumber evidence="11">2.4.2.-</ecNumber>
    </submittedName>
</protein>
<dbReference type="GO" id="GO:0000105">
    <property type="term" value="P:L-histidine biosynthetic process"/>
    <property type="evidence" value="ECO:0007669"/>
    <property type="project" value="UniProtKB-UniPathway"/>
</dbReference>
<dbReference type="UniPathway" id="UPA00031">
    <property type="reaction ID" value="UER00010"/>
</dbReference>
<dbReference type="NCBIfam" id="TIGR01855">
    <property type="entry name" value="IMP_synth_hisH"/>
    <property type="match status" value="1"/>
</dbReference>
<organism evidence="11">
    <name type="scientific">bioreactor metagenome</name>
    <dbReference type="NCBI Taxonomy" id="1076179"/>
    <lineage>
        <taxon>unclassified sequences</taxon>
        <taxon>metagenomes</taxon>
        <taxon>ecological metagenomes</taxon>
    </lineage>
</organism>
<keyword evidence="6" id="KW-0368">Histidine biosynthesis</keyword>
<dbReference type="PANTHER" id="PTHR42701:SF1">
    <property type="entry name" value="IMIDAZOLE GLYCEROL PHOSPHATE SYNTHASE SUBUNIT HISH"/>
    <property type="match status" value="1"/>
</dbReference>
<dbReference type="Pfam" id="PF00117">
    <property type="entry name" value="GATase"/>
    <property type="match status" value="1"/>
</dbReference>
<dbReference type="SUPFAM" id="SSF52317">
    <property type="entry name" value="Class I glutamine amidotransferase-like"/>
    <property type="match status" value="1"/>
</dbReference>
<dbReference type="AlphaFoldDB" id="A0A645ARX2"/>
<keyword evidence="5" id="KW-0315">Glutamine amidotransferase</keyword>
<accession>A0A645ARX2</accession>
<evidence type="ECO:0000256" key="5">
    <source>
        <dbReference type="ARBA" id="ARBA00022962"/>
    </source>
</evidence>
<dbReference type="GO" id="GO:0016829">
    <property type="term" value="F:lyase activity"/>
    <property type="evidence" value="ECO:0007669"/>
    <property type="project" value="UniProtKB-KW"/>
</dbReference>
<dbReference type="InterPro" id="IPR017926">
    <property type="entry name" value="GATASE"/>
</dbReference>
<evidence type="ECO:0000313" key="11">
    <source>
        <dbReference type="EMBL" id="MPM55817.1"/>
    </source>
</evidence>
<keyword evidence="11" id="KW-0328">Glycosyltransferase</keyword>
<keyword evidence="7" id="KW-0456">Lyase</keyword>
<dbReference type="EMBL" id="VSSQ01015450">
    <property type="protein sequence ID" value="MPM55817.1"/>
    <property type="molecule type" value="Genomic_DNA"/>
</dbReference>
<evidence type="ECO:0000256" key="7">
    <source>
        <dbReference type="ARBA" id="ARBA00023239"/>
    </source>
</evidence>
<evidence type="ECO:0000256" key="3">
    <source>
        <dbReference type="ARBA" id="ARBA00022605"/>
    </source>
</evidence>
<gene>
    <name evidence="11" type="primary">hisH_29</name>
    <name evidence="11" type="ORF">SDC9_102614</name>
</gene>
<evidence type="ECO:0000256" key="2">
    <source>
        <dbReference type="ARBA" id="ARBA00011152"/>
    </source>
</evidence>
<evidence type="ECO:0000256" key="8">
    <source>
        <dbReference type="ARBA" id="ARBA00047838"/>
    </source>
</evidence>
<evidence type="ECO:0000256" key="4">
    <source>
        <dbReference type="ARBA" id="ARBA00022801"/>
    </source>
</evidence>
<evidence type="ECO:0000259" key="10">
    <source>
        <dbReference type="Pfam" id="PF00117"/>
    </source>
</evidence>
<comment type="catalytic activity">
    <reaction evidence="8">
        <text>5-[(5-phospho-1-deoxy-D-ribulos-1-ylimino)methylamino]-1-(5-phospho-beta-D-ribosyl)imidazole-4-carboxamide + L-glutamine = D-erythro-1-(imidazol-4-yl)glycerol 3-phosphate + 5-amino-1-(5-phospho-beta-D-ribosyl)imidazole-4-carboxamide + L-glutamate + H(+)</text>
        <dbReference type="Rhea" id="RHEA:24793"/>
        <dbReference type="ChEBI" id="CHEBI:15378"/>
        <dbReference type="ChEBI" id="CHEBI:29985"/>
        <dbReference type="ChEBI" id="CHEBI:58278"/>
        <dbReference type="ChEBI" id="CHEBI:58359"/>
        <dbReference type="ChEBI" id="CHEBI:58475"/>
        <dbReference type="ChEBI" id="CHEBI:58525"/>
        <dbReference type="EC" id="4.3.2.10"/>
    </reaction>
</comment>
<evidence type="ECO:0000256" key="9">
    <source>
        <dbReference type="ARBA" id="ARBA00049534"/>
    </source>
</evidence>
<dbReference type="InterPro" id="IPR010139">
    <property type="entry name" value="Imidazole-glycPsynth_HisH"/>
</dbReference>
<evidence type="ECO:0000256" key="1">
    <source>
        <dbReference type="ARBA" id="ARBA00005091"/>
    </source>
</evidence>
<dbReference type="EC" id="2.4.2.-" evidence="11"/>
<keyword evidence="4" id="KW-0378">Hydrolase</keyword>
<dbReference type="GO" id="GO:0000107">
    <property type="term" value="F:imidazoleglycerol-phosphate synthase activity"/>
    <property type="evidence" value="ECO:0007669"/>
    <property type="project" value="TreeGrafter"/>
</dbReference>
<keyword evidence="11" id="KW-0808">Transferase</keyword>
<comment type="catalytic activity">
    <reaction evidence="9">
        <text>L-glutamine + H2O = L-glutamate + NH4(+)</text>
        <dbReference type="Rhea" id="RHEA:15889"/>
        <dbReference type="ChEBI" id="CHEBI:15377"/>
        <dbReference type="ChEBI" id="CHEBI:28938"/>
        <dbReference type="ChEBI" id="CHEBI:29985"/>
        <dbReference type="ChEBI" id="CHEBI:58359"/>
        <dbReference type="EC" id="3.5.1.2"/>
    </reaction>
</comment>
<comment type="pathway">
    <text evidence="1">Amino-acid biosynthesis; L-histidine biosynthesis; L-histidine from 5-phospho-alpha-D-ribose 1-diphosphate: step 5/9.</text>
</comment>
<dbReference type="Gene3D" id="3.40.50.880">
    <property type="match status" value="1"/>
</dbReference>
<dbReference type="GO" id="GO:0004359">
    <property type="term" value="F:glutaminase activity"/>
    <property type="evidence" value="ECO:0007669"/>
    <property type="project" value="UniProtKB-EC"/>
</dbReference>
<feature type="domain" description="Glutamine amidotransferase" evidence="10">
    <location>
        <begin position="4"/>
        <end position="193"/>
    </location>
</feature>
<keyword evidence="3" id="KW-0028">Amino-acid biosynthesis</keyword>
<dbReference type="InterPro" id="IPR029062">
    <property type="entry name" value="Class_I_gatase-like"/>
</dbReference>
<dbReference type="CDD" id="cd01748">
    <property type="entry name" value="GATase1_IGP_Synthase"/>
    <property type="match status" value="1"/>
</dbReference>
<comment type="subunit">
    <text evidence="2">Heterodimer of HisH and HisF.</text>
</comment>